<dbReference type="EMBL" id="CP006604">
    <property type="protein sequence ID" value="AHA27612.1"/>
    <property type="molecule type" value="Genomic_DNA"/>
</dbReference>
<proteinExistence type="inferred from homology"/>
<dbReference type="GO" id="GO:0042274">
    <property type="term" value="P:ribosomal small subunit biogenesis"/>
    <property type="evidence" value="ECO:0007669"/>
    <property type="project" value="UniProtKB-UniRule"/>
</dbReference>
<accession>U6B780</accession>
<dbReference type="InterPro" id="IPR027275">
    <property type="entry name" value="PRC-brl_dom"/>
</dbReference>
<feature type="domain" description="PRC-barrel" evidence="7">
    <location>
        <begin position="95"/>
        <end position="168"/>
    </location>
</feature>
<dbReference type="InterPro" id="IPR002676">
    <property type="entry name" value="RimM_N"/>
</dbReference>
<dbReference type="HOGENOM" id="CLU_077636_0_1_5"/>
<dbReference type="Pfam" id="PF05239">
    <property type="entry name" value="PRC"/>
    <property type="match status" value="1"/>
</dbReference>
<dbReference type="AlphaFoldDB" id="U6B780"/>
<evidence type="ECO:0000259" key="6">
    <source>
        <dbReference type="Pfam" id="PF01782"/>
    </source>
</evidence>
<dbReference type="GO" id="GO:0006364">
    <property type="term" value="P:rRNA processing"/>
    <property type="evidence" value="ECO:0007669"/>
    <property type="project" value="UniProtKB-UniRule"/>
</dbReference>
<dbReference type="InterPro" id="IPR036976">
    <property type="entry name" value="RimM_N_sf"/>
</dbReference>
<keyword evidence="2 5" id="KW-0690">Ribosome biogenesis</keyword>
<keyword evidence="1 5" id="KW-0963">Cytoplasm</keyword>
<dbReference type="Pfam" id="PF01782">
    <property type="entry name" value="RimM"/>
    <property type="match status" value="1"/>
</dbReference>
<reference evidence="8 9" key="1">
    <citation type="journal article" date="2014" name="Mol. Plant Microbe Interact.">
        <title>The complete genome sequence of Candidatus Liberibacter americanus, associated with citrus Huanglongbing.</title>
        <authorList>
            <person name="Wulff N.A."/>
            <person name="Zhang S."/>
            <person name="Setubal J.C."/>
            <person name="Almeida N.F."/>
            <person name="Martins E.C."/>
            <person name="Harakava R."/>
            <person name="Kumar D."/>
            <person name="Rangel L.T."/>
            <person name="Foissac X."/>
            <person name="Bove J."/>
            <person name="Gabriel D.W."/>
        </authorList>
    </citation>
    <scope>NUCLEOTIDE SEQUENCE [LARGE SCALE GENOMIC DNA]</scope>
    <source>
        <strain evidence="8 9">Sao Paulo</strain>
    </source>
</reference>
<dbReference type="InterPro" id="IPR011961">
    <property type="entry name" value="RimM"/>
</dbReference>
<keyword evidence="9" id="KW-1185">Reference proteome</keyword>
<dbReference type="KEGG" id="lar:lam_239"/>
<dbReference type="InterPro" id="IPR011033">
    <property type="entry name" value="PRC_barrel-like_sf"/>
</dbReference>
<comment type="similarity">
    <text evidence="5">Belongs to the RimM family.</text>
</comment>
<dbReference type="RefSeq" id="WP_007556862.1">
    <property type="nucleotide sequence ID" value="NC_022793.1"/>
</dbReference>
<dbReference type="PANTHER" id="PTHR33692:SF1">
    <property type="entry name" value="RIBOSOME MATURATION FACTOR RIMM"/>
    <property type="match status" value="1"/>
</dbReference>
<keyword evidence="4 5" id="KW-0143">Chaperone</keyword>
<dbReference type="SUPFAM" id="SSF50346">
    <property type="entry name" value="PRC-barrel domain"/>
    <property type="match status" value="1"/>
</dbReference>
<dbReference type="SUPFAM" id="SSF50447">
    <property type="entry name" value="Translation proteins"/>
    <property type="match status" value="1"/>
</dbReference>
<feature type="domain" description="RimM N-terminal" evidence="6">
    <location>
        <begin position="10"/>
        <end position="87"/>
    </location>
</feature>
<dbReference type="PANTHER" id="PTHR33692">
    <property type="entry name" value="RIBOSOME MATURATION FACTOR RIMM"/>
    <property type="match status" value="1"/>
</dbReference>
<evidence type="ECO:0000256" key="3">
    <source>
        <dbReference type="ARBA" id="ARBA00022552"/>
    </source>
</evidence>
<dbReference type="Proteomes" id="UP000017862">
    <property type="component" value="Chromosome"/>
</dbReference>
<dbReference type="HAMAP" id="MF_00014">
    <property type="entry name" value="Ribosome_mat_RimM"/>
    <property type="match status" value="1"/>
</dbReference>
<evidence type="ECO:0000256" key="5">
    <source>
        <dbReference type="HAMAP-Rule" id="MF_00014"/>
    </source>
</evidence>
<dbReference type="eggNOG" id="COG0806">
    <property type="taxonomic scope" value="Bacteria"/>
</dbReference>
<sequence>MVGAEKLILMATIGSSHGLNGGLYVNSYANDPMELERYTLYSNDGREFSISEVYEHNKRYIVFFDGINDRTAAEKLRNLDLYVNREDFKDEELEEDEFFHADLERMETFDIKGKYWGNICGIYDFGAGTIIEIKSDNVEKKFLIPFTKEAVLNVNMKENKILIDPIAAGLNCIETQDKNIKAKQDLSKNKT</sequence>
<dbReference type="GO" id="GO:0005737">
    <property type="term" value="C:cytoplasm"/>
    <property type="evidence" value="ECO:0007669"/>
    <property type="project" value="UniProtKB-SubCell"/>
</dbReference>
<name>U6B780_9HYPH</name>
<comment type="subunit">
    <text evidence="5">Binds ribosomal protein uS19.</text>
</comment>
<evidence type="ECO:0000256" key="2">
    <source>
        <dbReference type="ARBA" id="ARBA00022517"/>
    </source>
</evidence>
<evidence type="ECO:0000256" key="4">
    <source>
        <dbReference type="ARBA" id="ARBA00023186"/>
    </source>
</evidence>
<dbReference type="InterPro" id="IPR009000">
    <property type="entry name" value="Transl_B-barrel_sf"/>
</dbReference>
<gene>
    <name evidence="5 8" type="primary">rimM</name>
    <name evidence="8" type="ORF">lam_239</name>
</gene>
<organism evidence="8 9">
    <name type="scientific">Candidatus Liberibacter americanus str. Sao Paulo</name>
    <dbReference type="NCBI Taxonomy" id="1261131"/>
    <lineage>
        <taxon>Bacteria</taxon>
        <taxon>Pseudomonadati</taxon>
        <taxon>Pseudomonadota</taxon>
        <taxon>Alphaproteobacteria</taxon>
        <taxon>Hyphomicrobiales</taxon>
        <taxon>Rhizobiaceae</taxon>
        <taxon>Liberibacter</taxon>
    </lineage>
</organism>
<dbReference type="Gene3D" id="2.40.30.60">
    <property type="entry name" value="RimM"/>
    <property type="match status" value="1"/>
</dbReference>
<comment type="function">
    <text evidence="5">An accessory protein needed during the final step in the assembly of 30S ribosomal subunit, possibly for assembly of the head region. Essential for efficient processing of 16S rRNA. May be needed both before and after RbfA during the maturation of 16S rRNA. It has affinity for free ribosomal 30S subunits but not for 70S ribosomes.</text>
</comment>
<dbReference type="STRING" id="1261131.lam_239"/>
<evidence type="ECO:0000259" key="7">
    <source>
        <dbReference type="Pfam" id="PF05239"/>
    </source>
</evidence>
<protein>
    <recommendedName>
        <fullName evidence="5">Ribosome maturation factor RimM</fullName>
    </recommendedName>
</protein>
<keyword evidence="3 5" id="KW-0698">rRNA processing</keyword>
<comment type="subcellular location">
    <subcellularLocation>
        <location evidence="5">Cytoplasm</location>
    </subcellularLocation>
</comment>
<evidence type="ECO:0000313" key="8">
    <source>
        <dbReference type="EMBL" id="AHA27612.1"/>
    </source>
</evidence>
<dbReference type="NCBIfam" id="TIGR02273">
    <property type="entry name" value="16S_RimM"/>
    <property type="match status" value="1"/>
</dbReference>
<evidence type="ECO:0000313" key="9">
    <source>
        <dbReference type="Proteomes" id="UP000017862"/>
    </source>
</evidence>
<dbReference type="GO" id="GO:0005840">
    <property type="term" value="C:ribosome"/>
    <property type="evidence" value="ECO:0007669"/>
    <property type="project" value="InterPro"/>
</dbReference>
<dbReference type="GO" id="GO:0043022">
    <property type="term" value="F:ribosome binding"/>
    <property type="evidence" value="ECO:0007669"/>
    <property type="project" value="InterPro"/>
</dbReference>
<comment type="domain">
    <text evidence="5">The PRC barrel domain binds ribosomal protein uS19.</text>
</comment>
<evidence type="ECO:0000256" key="1">
    <source>
        <dbReference type="ARBA" id="ARBA00022490"/>
    </source>
</evidence>
<dbReference type="Gene3D" id="2.30.30.240">
    <property type="entry name" value="PRC-barrel domain"/>
    <property type="match status" value="1"/>
</dbReference>
<dbReference type="PATRIC" id="fig|1261131.3.peg.228"/>